<dbReference type="AlphaFoldDB" id="A0A2X2WW69"/>
<dbReference type="EMBL" id="FNEG01000001">
    <property type="protein sequence ID" value="SDI08554.1"/>
    <property type="molecule type" value="Genomic_DNA"/>
</dbReference>
<evidence type="ECO:0000256" key="1">
    <source>
        <dbReference type="ARBA" id="ARBA00022614"/>
    </source>
</evidence>
<dbReference type="Proteomes" id="UP000251670">
    <property type="component" value="Unassembled WGS sequence"/>
</dbReference>
<keyword evidence="2 4" id="KW-0732">Signal</keyword>
<keyword evidence="9" id="KW-1185">Reference proteome</keyword>
<dbReference type="Gene3D" id="3.80.10.10">
    <property type="entry name" value="Ribonuclease Inhibitor"/>
    <property type="match status" value="1"/>
</dbReference>
<dbReference type="PANTHER" id="PTHR24366">
    <property type="entry name" value="IG(IMMUNOGLOBULIN) AND LRR(LEUCINE RICH REPEAT) DOMAINS"/>
    <property type="match status" value="1"/>
</dbReference>
<evidence type="ECO:0000313" key="8">
    <source>
        <dbReference type="EMBL" id="SQB47532.1"/>
    </source>
</evidence>
<dbReference type="SUPFAM" id="SSF52058">
    <property type="entry name" value="L domain-like"/>
    <property type="match status" value="1"/>
</dbReference>
<gene>
    <name evidence="8" type="ORF">NCTC13492_04624</name>
    <name evidence="7" type="ORF">SAMN05421542_0011</name>
</gene>
<dbReference type="NCBIfam" id="TIGR04183">
    <property type="entry name" value="Por_Secre_tail"/>
    <property type="match status" value="1"/>
</dbReference>
<accession>A0A2X2WW69</accession>
<dbReference type="InterPro" id="IPR047589">
    <property type="entry name" value="DUF11_rpt"/>
</dbReference>
<keyword evidence="3" id="KW-0677">Repeat</keyword>
<feature type="domain" description="DUF7619" evidence="6">
    <location>
        <begin position="551"/>
        <end position="682"/>
    </location>
</feature>
<dbReference type="Pfam" id="PF18962">
    <property type="entry name" value="Por_Secre_tail"/>
    <property type="match status" value="1"/>
</dbReference>
<name>A0A2X2WW69_CHRJE</name>
<dbReference type="STRING" id="445960.SAMN05421542_0011"/>
<proteinExistence type="predicted"/>
<reference evidence="8 10" key="2">
    <citation type="submission" date="2018-06" db="EMBL/GenBank/DDBJ databases">
        <authorList>
            <consortium name="Pathogen Informatics"/>
            <person name="Doyle S."/>
        </authorList>
    </citation>
    <scope>NUCLEOTIDE SEQUENCE [LARGE SCALE GENOMIC DNA]</scope>
    <source>
        <strain evidence="8 10">NCTC13492</strain>
    </source>
</reference>
<feature type="signal peptide" evidence="4">
    <location>
        <begin position="1"/>
        <end position="18"/>
    </location>
</feature>
<dbReference type="InterPro" id="IPR032675">
    <property type="entry name" value="LRR_dom_sf"/>
</dbReference>
<evidence type="ECO:0000259" key="5">
    <source>
        <dbReference type="Pfam" id="PF18962"/>
    </source>
</evidence>
<organism evidence="8 10">
    <name type="scientific">Chryseobacterium jejuense</name>
    <dbReference type="NCBI Taxonomy" id="445960"/>
    <lineage>
        <taxon>Bacteria</taxon>
        <taxon>Pseudomonadati</taxon>
        <taxon>Bacteroidota</taxon>
        <taxon>Flavobacteriia</taxon>
        <taxon>Flavobacteriales</taxon>
        <taxon>Weeksellaceae</taxon>
        <taxon>Chryseobacterium group</taxon>
        <taxon>Chryseobacterium</taxon>
    </lineage>
</organism>
<keyword evidence="1" id="KW-0433">Leucine-rich repeat</keyword>
<dbReference type="EMBL" id="UAWB01000015">
    <property type="protein sequence ID" value="SQB47532.1"/>
    <property type="molecule type" value="Genomic_DNA"/>
</dbReference>
<evidence type="ECO:0000259" key="6">
    <source>
        <dbReference type="Pfam" id="PF24595"/>
    </source>
</evidence>
<evidence type="ECO:0000313" key="7">
    <source>
        <dbReference type="EMBL" id="SDI08554.1"/>
    </source>
</evidence>
<sequence>MKKLYLVFLMTMFSALQAQIVNIPDANFKSILLSNVPNAVMAFDLMNNLTIIDKNHDGEIQLSEASNITKLNIRVTSFPANYSQLFSNLVSMEGIQSFTNLTSLDIDGLPLLQTLDLSNNTLLYNLEVSRCYVLSSLNLQGCSQLHDMEIFASKIASINLSGLTNLYDVSILQCQLENIYLNNNTNLSSLNLALNKLQTIPINQTPNLKFLTLTQNQISTLDFSGFPKLEALGVSLNKFITIDLSQNKNLTSFYCDKNPFLQSLFIKNGIQNFGSTNTSSFTDTPNLVYICADDFEIPDIISLLPSANTCVLNSYCSFTPGGTFYNIQGNTKVDANNNGCDANDANKAFQKFSITGGGIAGSVIANTSGDFSLSVQPGSHTVTPVLENPAYFNILPTSFTASFPQQASPFIQNFCITPNGVHNDLETVIVPVTEASPGFESKYKIIYKNKGNTIQSGTLAFNYNDSVMDYMNATLPTSSQSSGILNWNFISLHPFETKEIIVTVKLNTPTQTPALNGGDILHYTSQINGATDETPADNNFALNQTVVNSFDPNDKTCLEGASIAKTQVGDYVHYLIRFENTGTANARNIVVKDEIDATKFDISSLVPLNGSHSYVTRVTNPNIIEFIFENIQLPFDDANNDGYVAFKIKTKSTLNTGDSFSNTAKIYFDYNAPIITNTYTTTIASTLATSEVKNDKNVVSIYPNPVKDILHIKSTDEVTKAEIYDTAGRVINSMGVKENTVNVSDLPKGNYLIKLFLKDKVSVQKFIKE</sequence>
<evidence type="ECO:0000256" key="4">
    <source>
        <dbReference type="SAM" id="SignalP"/>
    </source>
</evidence>
<feature type="domain" description="Secretion system C-terminal sorting" evidence="5">
    <location>
        <begin position="701"/>
        <end position="767"/>
    </location>
</feature>
<dbReference type="NCBIfam" id="TIGR01451">
    <property type="entry name" value="B_ant_repeat"/>
    <property type="match status" value="1"/>
</dbReference>
<dbReference type="OrthoDB" id="1110367at2"/>
<dbReference type="Proteomes" id="UP000199426">
    <property type="component" value="Unassembled WGS sequence"/>
</dbReference>
<evidence type="ECO:0000313" key="10">
    <source>
        <dbReference type="Proteomes" id="UP000251670"/>
    </source>
</evidence>
<evidence type="ECO:0000256" key="2">
    <source>
        <dbReference type="ARBA" id="ARBA00022729"/>
    </source>
</evidence>
<evidence type="ECO:0000313" key="9">
    <source>
        <dbReference type="Proteomes" id="UP000199426"/>
    </source>
</evidence>
<dbReference type="InterPro" id="IPR055353">
    <property type="entry name" value="DUF7619"/>
</dbReference>
<reference evidence="7 9" key="1">
    <citation type="submission" date="2016-10" db="EMBL/GenBank/DDBJ databases">
        <authorList>
            <person name="Varghese N."/>
            <person name="Submissions S."/>
        </authorList>
    </citation>
    <scope>NUCLEOTIDE SEQUENCE [LARGE SCALE GENOMIC DNA]</scope>
    <source>
        <strain evidence="7 9">DSM 19299</strain>
    </source>
</reference>
<dbReference type="Pfam" id="PF24595">
    <property type="entry name" value="DUF7619"/>
    <property type="match status" value="1"/>
</dbReference>
<dbReference type="RefSeq" id="WP_089732408.1">
    <property type="nucleotide sequence ID" value="NZ_FNEG01000001.1"/>
</dbReference>
<protein>
    <submittedName>
        <fullName evidence="7 8">Por secretion system C-terminal sorting domain</fullName>
    </submittedName>
</protein>
<feature type="chain" id="PRO_5016938568" evidence="4">
    <location>
        <begin position="19"/>
        <end position="769"/>
    </location>
</feature>
<dbReference type="InterPro" id="IPR026444">
    <property type="entry name" value="Secre_tail"/>
</dbReference>
<evidence type="ECO:0000256" key="3">
    <source>
        <dbReference type="ARBA" id="ARBA00022737"/>
    </source>
</evidence>